<sequence>MSEVDFASCQRAFDAAATPAAQTAAARRAGALLDAAEGDMFSSAEEVRASLTAGCSSAFLAAITAATPRLASSAVRGKLEAGVAWPAKLDGDGRCVAAFAKNCRDVCGDKALQRALGSCLEDDALASGDGRVRDGRALEDASVLGRALATSTILDFAHVAKAKPDGRAVDALKGRVPAAAYFSELPNFPKTPADAANKQAAFLRQRLRETQDGVHALVNKALRVDKGAKKEGVVAWLARSVALGAPLAAPRLKERGRHAHPAGCCSAGHGLNLCGLVLRLAAPVADKGDFNLVDWRYATRDDRVDFRADAKLGARVGSRDDDDDDDEDEDDDMDPEMKRQLREAMAMSLGKLSALGFFPPGEAHGFKFSTEAFFLAVKAVGTFFVPLFDEFHLQQRALAEGRGGDDVAAYRARLHAEGWVCHLEDPVLLENAGKVASFAAKWLLHQMADGDFAPGDPRAGSAPKERMAALPANLVKNACDVWSCLARASDGRRGAACFGDQDAAAAALFCCELMRRPDLVASPVVHAKLVEFLTQLLRTARGPASRKAEASLFFGPGRGLAGAVMDSERVRRELPPALVHLYGEVHAVVGLDVDADQAFDKFNVRHRVNALLSQFWRHPLGEPRAALARLFGDAAKAATFAGACLDTMVYCGEDSLDRLADGVLREVDGKPPPEATPARDFYDSQQRVCRGFLPQACSTLDVLLEFVEQDASVAKALLGAPPALRVAVAHALRLVESCGTADGLARVRPSEPKAWAFDADALLDYAARLLEAARAANGDAAFAAALRRSPDYDGAALREAAAKPSAARSPGSSPSRPRATTPASPTRRRPSTPRSRRSAVRRAPGRTRPRAEGPTRRALGDATVEVVDELADHHFRSKPAGTRNAKALQKELRRLKRDLPEPHPDGSVFVRFDEGRLDLCRCALTGPADTPYFGGLFVFDVYFPQDYPAVPPLVHLTTTGSGTVRFNPNLYADGKVCLSLLGTWHAADASQKWNADTSTLTQVLLSIAGQILVKEPYFNEPAYERVRGTPEGDATSERVNGDLRNKTRTCAVVDHLKRPPRGLEEVAREHLRRLRGPLLDAAKRDLGPAASRATKRAAGALVSQLALAFGADDAPEPPTKRSRGSSEED</sequence>
<evidence type="ECO:0000259" key="4">
    <source>
        <dbReference type="PROSITE" id="PS50127"/>
    </source>
</evidence>
<proteinExistence type="predicted"/>
<dbReference type="Pfam" id="PF00179">
    <property type="entry name" value="UQ_con"/>
    <property type="match status" value="1"/>
</dbReference>
<dbReference type="Pfam" id="PF10408">
    <property type="entry name" value="Ufd2P_core"/>
    <property type="match status" value="1"/>
</dbReference>
<keyword evidence="2" id="KW-0833">Ubl conjugation pathway</keyword>
<dbReference type="SMART" id="SM00212">
    <property type="entry name" value="UBCc"/>
    <property type="match status" value="1"/>
</dbReference>
<dbReference type="PROSITE" id="PS50127">
    <property type="entry name" value="UBC_2"/>
    <property type="match status" value="1"/>
</dbReference>
<feature type="region of interest" description="Disordered" evidence="3">
    <location>
        <begin position="797"/>
        <end position="862"/>
    </location>
</feature>
<organism evidence="5 6">
    <name type="scientific">Aureococcus anophagefferens</name>
    <name type="common">Harmful bloom alga</name>
    <dbReference type="NCBI Taxonomy" id="44056"/>
    <lineage>
        <taxon>Eukaryota</taxon>
        <taxon>Sar</taxon>
        <taxon>Stramenopiles</taxon>
        <taxon>Ochrophyta</taxon>
        <taxon>Pelagophyceae</taxon>
        <taxon>Pelagomonadales</taxon>
        <taxon>Pelagomonadaceae</taxon>
        <taxon>Aureococcus</taxon>
    </lineage>
</organism>
<reference evidence="5 6" key="1">
    <citation type="submission" date="2024-03" db="EMBL/GenBank/DDBJ databases">
        <title>Aureococcus anophagefferens CCMP1851 and Kratosvirus quantuckense: Draft genome of a second virus-susceptible host strain in the model system.</title>
        <authorList>
            <person name="Chase E."/>
            <person name="Truchon A.R."/>
            <person name="Schepens W."/>
            <person name="Wilhelm S.W."/>
        </authorList>
    </citation>
    <scope>NUCLEOTIDE SEQUENCE [LARGE SCALE GENOMIC DNA]</scope>
    <source>
        <strain evidence="5 6">CCMP1851</strain>
    </source>
</reference>
<feature type="region of interest" description="Disordered" evidence="3">
    <location>
        <begin position="315"/>
        <end position="335"/>
    </location>
</feature>
<name>A0ABR1GBX3_AURAN</name>
<gene>
    <name evidence="5" type="primary">BIRC6</name>
    <name evidence="5" type="ORF">SO694_00001321</name>
</gene>
<feature type="compositionally biased region" description="Basic residues" evidence="3">
    <location>
        <begin position="826"/>
        <end position="848"/>
    </location>
</feature>
<dbReference type="EMBL" id="JBBJCI010000035">
    <property type="protein sequence ID" value="KAK7253306.1"/>
    <property type="molecule type" value="Genomic_DNA"/>
</dbReference>
<evidence type="ECO:0000256" key="3">
    <source>
        <dbReference type="SAM" id="MobiDB-lite"/>
    </source>
</evidence>
<evidence type="ECO:0000256" key="2">
    <source>
        <dbReference type="ARBA" id="ARBA00022786"/>
    </source>
</evidence>
<feature type="region of interest" description="Disordered" evidence="3">
    <location>
        <begin position="1108"/>
        <end position="1129"/>
    </location>
</feature>
<keyword evidence="1" id="KW-0808">Transferase</keyword>
<feature type="domain" description="UBC core" evidence="4">
    <location>
        <begin position="883"/>
        <end position="1052"/>
    </location>
</feature>
<dbReference type="InterPro" id="IPR000608">
    <property type="entry name" value="UBC"/>
</dbReference>
<feature type="compositionally biased region" description="Acidic residues" evidence="3">
    <location>
        <begin position="320"/>
        <end position="334"/>
    </location>
</feature>
<feature type="compositionally biased region" description="Low complexity" evidence="3">
    <location>
        <begin position="802"/>
        <end position="825"/>
    </location>
</feature>
<dbReference type="Gene3D" id="3.10.110.10">
    <property type="entry name" value="Ubiquitin Conjugating Enzyme"/>
    <property type="match status" value="1"/>
</dbReference>
<protein>
    <submittedName>
        <fullName evidence="5">Ubiquitin-conjugating enzyme</fullName>
    </submittedName>
</protein>
<evidence type="ECO:0000256" key="1">
    <source>
        <dbReference type="ARBA" id="ARBA00022679"/>
    </source>
</evidence>
<dbReference type="SUPFAM" id="SSF54495">
    <property type="entry name" value="UBC-like"/>
    <property type="match status" value="1"/>
</dbReference>
<accession>A0ABR1GBX3</accession>
<feature type="compositionally biased region" description="Basic and acidic residues" evidence="3">
    <location>
        <begin position="849"/>
        <end position="859"/>
    </location>
</feature>
<comment type="caution">
    <text evidence="5">The sequence shown here is derived from an EMBL/GenBank/DDBJ whole genome shotgun (WGS) entry which is preliminary data.</text>
</comment>
<evidence type="ECO:0000313" key="5">
    <source>
        <dbReference type="EMBL" id="KAK7253306.1"/>
    </source>
</evidence>
<evidence type="ECO:0000313" key="6">
    <source>
        <dbReference type="Proteomes" id="UP001363151"/>
    </source>
</evidence>
<dbReference type="Proteomes" id="UP001363151">
    <property type="component" value="Unassembled WGS sequence"/>
</dbReference>
<dbReference type="PANTHER" id="PTHR46116">
    <property type="entry name" value="(E3-INDEPENDENT) E2 UBIQUITIN-CONJUGATING ENZYME"/>
    <property type="match status" value="1"/>
</dbReference>
<dbReference type="InterPro" id="IPR019474">
    <property type="entry name" value="Ub_conjug_fac_E4_core"/>
</dbReference>
<keyword evidence="6" id="KW-1185">Reference proteome</keyword>
<dbReference type="CDD" id="cd23810">
    <property type="entry name" value="UBCc_BIRC6"/>
    <property type="match status" value="1"/>
</dbReference>
<dbReference type="InterPro" id="IPR016135">
    <property type="entry name" value="UBQ-conjugating_enzyme/RWD"/>
</dbReference>
<dbReference type="PANTHER" id="PTHR46116:SF39">
    <property type="entry name" value="BACULOVIRAL IAP REPEAT-CONTAINING PROTEIN 6"/>
    <property type="match status" value="1"/>
</dbReference>